<protein>
    <submittedName>
        <fullName evidence="1">Uncharacterized protein</fullName>
    </submittedName>
</protein>
<gene>
    <name evidence="1" type="ORF">LSALG_LOCUS17333</name>
</gene>
<dbReference type="EMBL" id="OX465079">
    <property type="protein sequence ID" value="CAI9277402.1"/>
    <property type="molecule type" value="Genomic_DNA"/>
</dbReference>
<accession>A0AA35YP80</accession>
<reference evidence="1" key="1">
    <citation type="submission" date="2023-04" db="EMBL/GenBank/DDBJ databases">
        <authorList>
            <person name="Vijverberg K."/>
            <person name="Xiong W."/>
            <person name="Schranz E."/>
        </authorList>
    </citation>
    <scope>NUCLEOTIDE SEQUENCE</scope>
</reference>
<evidence type="ECO:0000313" key="1">
    <source>
        <dbReference type="EMBL" id="CAI9277402.1"/>
    </source>
</evidence>
<evidence type="ECO:0000313" key="2">
    <source>
        <dbReference type="Proteomes" id="UP001177003"/>
    </source>
</evidence>
<dbReference type="Proteomes" id="UP001177003">
    <property type="component" value="Chromosome 3"/>
</dbReference>
<name>A0AA35YP80_LACSI</name>
<sequence length="136" mass="15171">MLIRPELLLLTKWTFVSNFQPNCRTEKKSMSAGTGAVAVVAVSDQMLGPICMFFMQDRWCRGSLTILLFGFKNPLVARLLRGLKANASPIVEKSLPSSCFGNASLVFFISDHTCLRLFIFLITNDLQLQKIPVIAM</sequence>
<keyword evidence="2" id="KW-1185">Reference proteome</keyword>
<proteinExistence type="predicted"/>
<dbReference type="AlphaFoldDB" id="A0AA35YP80"/>
<organism evidence="1 2">
    <name type="scientific">Lactuca saligna</name>
    <name type="common">Willowleaf lettuce</name>
    <dbReference type="NCBI Taxonomy" id="75948"/>
    <lineage>
        <taxon>Eukaryota</taxon>
        <taxon>Viridiplantae</taxon>
        <taxon>Streptophyta</taxon>
        <taxon>Embryophyta</taxon>
        <taxon>Tracheophyta</taxon>
        <taxon>Spermatophyta</taxon>
        <taxon>Magnoliopsida</taxon>
        <taxon>eudicotyledons</taxon>
        <taxon>Gunneridae</taxon>
        <taxon>Pentapetalae</taxon>
        <taxon>asterids</taxon>
        <taxon>campanulids</taxon>
        <taxon>Asterales</taxon>
        <taxon>Asteraceae</taxon>
        <taxon>Cichorioideae</taxon>
        <taxon>Cichorieae</taxon>
        <taxon>Lactucinae</taxon>
        <taxon>Lactuca</taxon>
    </lineage>
</organism>